<evidence type="ECO:0000256" key="1">
    <source>
        <dbReference type="SAM" id="MobiDB-lite"/>
    </source>
</evidence>
<sequence>MWYKYSYSSFQHFSPHTFHIFHSLVFQTPRVASLPSSKTSEPASSCNEEGPNTSITEATIPAQANPSSNSSPTKKRSVKKQ</sequence>
<protein>
    <submittedName>
        <fullName evidence="2">Uncharacterized protein</fullName>
    </submittedName>
</protein>
<name>A0ABR4C1W6_9HELO</name>
<feature type="region of interest" description="Disordered" evidence="1">
    <location>
        <begin position="32"/>
        <end position="81"/>
    </location>
</feature>
<comment type="caution">
    <text evidence="2">The sequence shown here is derived from an EMBL/GenBank/DDBJ whole genome shotgun (WGS) entry which is preliminary data.</text>
</comment>
<dbReference type="EMBL" id="JAZHXI010000014">
    <property type="protein sequence ID" value="KAL2063892.1"/>
    <property type="molecule type" value="Genomic_DNA"/>
</dbReference>
<keyword evidence="3" id="KW-1185">Reference proteome</keyword>
<reference evidence="2 3" key="1">
    <citation type="journal article" date="2024" name="Commun. Biol.">
        <title>Comparative genomic analysis of thermophilic fungi reveals convergent evolutionary adaptations and gene losses.</title>
        <authorList>
            <person name="Steindorff A.S."/>
            <person name="Aguilar-Pontes M.V."/>
            <person name="Robinson A.J."/>
            <person name="Andreopoulos B."/>
            <person name="LaButti K."/>
            <person name="Kuo A."/>
            <person name="Mondo S."/>
            <person name="Riley R."/>
            <person name="Otillar R."/>
            <person name="Haridas S."/>
            <person name="Lipzen A."/>
            <person name="Grimwood J."/>
            <person name="Schmutz J."/>
            <person name="Clum A."/>
            <person name="Reid I.D."/>
            <person name="Moisan M.C."/>
            <person name="Butler G."/>
            <person name="Nguyen T.T.M."/>
            <person name="Dewar K."/>
            <person name="Conant G."/>
            <person name="Drula E."/>
            <person name="Henrissat B."/>
            <person name="Hansel C."/>
            <person name="Singer S."/>
            <person name="Hutchinson M.I."/>
            <person name="de Vries R.P."/>
            <person name="Natvig D.O."/>
            <person name="Powell A.J."/>
            <person name="Tsang A."/>
            <person name="Grigoriev I.V."/>
        </authorList>
    </citation>
    <scope>NUCLEOTIDE SEQUENCE [LARGE SCALE GENOMIC DNA]</scope>
    <source>
        <strain evidence="2 3">CBS 494.80</strain>
    </source>
</reference>
<feature type="compositionally biased region" description="Polar residues" evidence="1">
    <location>
        <begin position="34"/>
        <end position="57"/>
    </location>
</feature>
<dbReference type="Proteomes" id="UP001595075">
    <property type="component" value="Unassembled WGS sequence"/>
</dbReference>
<evidence type="ECO:0000313" key="3">
    <source>
        <dbReference type="Proteomes" id="UP001595075"/>
    </source>
</evidence>
<organism evidence="2 3">
    <name type="scientific">Oculimacula yallundae</name>
    <dbReference type="NCBI Taxonomy" id="86028"/>
    <lineage>
        <taxon>Eukaryota</taxon>
        <taxon>Fungi</taxon>
        <taxon>Dikarya</taxon>
        <taxon>Ascomycota</taxon>
        <taxon>Pezizomycotina</taxon>
        <taxon>Leotiomycetes</taxon>
        <taxon>Helotiales</taxon>
        <taxon>Ploettnerulaceae</taxon>
        <taxon>Oculimacula</taxon>
    </lineage>
</organism>
<proteinExistence type="predicted"/>
<accession>A0ABR4C1W6</accession>
<evidence type="ECO:0000313" key="2">
    <source>
        <dbReference type="EMBL" id="KAL2063892.1"/>
    </source>
</evidence>
<gene>
    <name evidence="2" type="ORF">VTL71DRAFT_4386</name>
</gene>